<dbReference type="AlphaFoldDB" id="A0A7W3FJI9"/>
<dbReference type="Gene3D" id="3.30.160.510">
    <property type="entry name" value="Histone-like nucleoid-structuring protein H-NS"/>
    <property type="match status" value="1"/>
</dbReference>
<accession>A0A7W3FJI9</accession>
<dbReference type="EMBL" id="JACGXS010000001">
    <property type="protein sequence ID" value="MBA8680718.1"/>
    <property type="molecule type" value="Genomic_DNA"/>
</dbReference>
<reference evidence="2 3" key="1">
    <citation type="submission" date="2020-08" db="EMBL/GenBank/DDBJ databases">
        <title>Stenotrophomonas tumulicola JCM 30961.</title>
        <authorList>
            <person name="Deng Y."/>
        </authorList>
    </citation>
    <scope>NUCLEOTIDE SEQUENCE [LARGE SCALE GENOMIC DNA]</scope>
    <source>
        <strain evidence="2 3">JCM 30961</strain>
    </source>
</reference>
<feature type="compositionally biased region" description="Basic residues" evidence="1">
    <location>
        <begin position="144"/>
        <end position="177"/>
    </location>
</feature>
<gene>
    <name evidence="2" type="ORF">H4O11_02725</name>
</gene>
<evidence type="ECO:0000313" key="2">
    <source>
        <dbReference type="EMBL" id="MBA8680718.1"/>
    </source>
</evidence>
<organism evidence="2 3">
    <name type="scientific">Stenotrophomonas tumulicola</name>
    <dbReference type="NCBI Taxonomy" id="1685415"/>
    <lineage>
        <taxon>Bacteria</taxon>
        <taxon>Pseudomonadati</taxon>
        <taxon>Pseudomonadota</taxon>
        <taxon>Gammaproteobacteria</taxon>
        <taxon>Lysobacterales</taxon>
        <taxon>Lysobacteraceae</taxon>
        <taxon>Stenotrophomonas</taxon>
    </lineage>
</organism>
<feature type="region of interest" description="Disordered" evidence="1">
    <location>
        <begin position="142"/>
        <end position="186"/>
    </location>
</feature>
<comment type="caution">
    <text evidence="2">The sequence shown here is derived from an EMBL/GenBank/DDBJ whole genome shotgun (WGS) entry which is preliminary data.</text>
</comment>
<name>A0A7W3FJI9_9GAMM</name>
<protein>
    <submittedName>
        <fullName evidence="2">H-NS histone family protein</fullName>
    </submittedName>
</protein>
<evidence type="ECO:0000256" key="1">
    <source>
        <dbReference type="SAM" id="MobiDB-lite"/>
    </source>
</evidence>
<dbReference type="RefSeq" id="WP_182337889.1">
    <property type="nucleotide sequence ID" value="NZ_JACGXS010000001.1"/>
</dbReference>
<dbReference type="Proteomes" id="UP000547058">
    <property type="component" value="Unassembled WGS sequence"/>
</dbReference>
<evidence type="ECO:0000313" key="3">
    <source>
        <dbReference type="Proteomes" id="UP000547058"/>
    </source>
</evidence>
<proteinExistence type="predicted"/>
<keyword evidence="3" id="KW-1185">Reference proteome</keyword>
<sequence>MALTTLKLLNAEIKLLEARKKLVEKRDGEVPKALAVLQNYAKVLTEAQRRKVAQIIGLASDGAASTAHAARTPKAARSPLKGRKLGKVVAKYQLPSGETWAGRGLTPRVFTAWAKSAQGKAWIAANPGERFPAAGAAAKAPAKATRKAGKVVKKAAKKPAARKAAKKAVKKAVRKVSSKPANRAAK</sequence>